<protein>
    <submittedName>
        <fullName evidence="1">Uncharacterized protein</fullName>
    </submittedName>
</protein>
<organism evidence="1 2">
    <name type="scientific">Protopolystoma xenopodis</name>
    <dbReference type="NCBI Taxonomy" id="117903"/>
    <lineage>
        <taxon>Eukaryota</taxon>
        <taxon>Metazoa</taxon>
        <taxon>Spiralia</taxon>
        <taxon>Lophotrochozoa</taxon>
        <taxon>Platyhelminthes</taxon>
        <taxon>Monogenea</taxon>
        <taxon>Polyopisthocotylea</taxon>
        <taxon>Polystomatidea</taxon>
        <taxon>Polystomatidae</taxon>
        <taxon>Protopolystoma</taxon>
    </lineage>
</organism>
<proteinExistence type="predicted"/>
<name>A0A3S5AVU5_9PLAT</name>
<evidence type="ECO:0000313" key="1">
    <source>
        <dbReference type="EMBL" id="VEL26608.1"/>
    </source>
</evidence>
<sequence>MGTKLALLRRPRECRDMGEPAYSHLFSCGQHDRRQDFTSSVGSTVNLWGRLGAKSNGPVGIEASGIRSGIHAYTH</sequence>
<reference evidence="1" key="1">
    <citation type="submission" date="2018-11" db="EMBL/GenBank/DDBJ databases">
        <authorList>
            <consortium name="Pathogen Informatics"/>
        </authorList>
    </citation>
    <scope>NUCLEOTIDE SEQUENCE</scope>
</reference>
<dbReference type="Proteomes" id="UP000784294">
    <property type="component" value="Unassembled WGS sequence"/>
</dbReference>
<dbReference type="AlphaFoldDB" id="A0A3S5AVU5"/>
<evidence type="ECO:0000313" key="2">
    <source>
        <dbReference type="Proteomes" id="UP000784294"/>
    </source>
</evidence>
<accession>A0A3S5AVU5</accession>
<keyword evidence="2" id="KW-1185">Reference proteome</keyword>
<dbReference type="EMBL" id="CAAALY010081474">
    <property type="protein sequence ID" value="VEL26608.1"/>
    <property type="molecule type" value="Genomic_DNA"/>
</dbReference>
<gene>
    <name evidence="1" type="ORF">PXEA_LOCUS20048</name>
</gene>
<comment type="caution">
    <text evidence="1">The sequence shown here is derived from an EMBL/GenBank/DDBJ whole genome shotgun (WGS) entry which is preliminary data.</text>
</comment>